<evidence type="ECO:0000313" key="2">
    <source>
        <dbReference type="Proteomes" id="UP000253919"/>
    </source>
</evidence>
<dbReference type="OrthoDB" id="4774596at2"/>
<dbReference type="Proteomes" id="UP000253919">
    <property type="component" value="Unassembled WGS sequence"/>
</dbReference>
<evidence type="ECO:0000313" key="1">
    <source>
        <dbReference type="EMBL" id="RDC64200.1"/>
    </source>
</evidence>
<comment type="caution">
    <text evidence="1">The sequence shown here is derived from an EMBL/GenBank/DDBJ whole genome shotgun (WGS) entry which is preliminary data.</text>
</comment>
<dbReference type="PANTHER" id="PTHR38436">
    <property type="entry name" value="POLYKETIDE CYCLASE SNOAL-LIKE DOMAIN"/>
    <property type="match status" value="1"/>
</dbReference>
<dbReference type="Pfam" id="PF07366">
    <property type="entry name" value="SnoaL"/>
    <property type="match status" value="1"/>
</dbReference>
<dbReference type="GO" id="GO:0030638">
    <property type="term" value="P:polyketide metabolic process"/>
    <property type="evidence" value="ECO:0007669"/>
    <property type="project" value="InterPro"/>
</dbReference>
<gene>
    <name evidence="1" type="ORF">AHMF7616_02812</name>
</gene>
<dbReference type="RefSeq" id="WP_115373389.1">
    <property type="nucleotide sequence ID" value="NZ_QASA01000001.1"/>
</dbReference>
<dbReference type="AlphaFoldDB" id="A0A369QIS6"/>
<dbReference type="InterPro" id="IPR032710">
    <property type="entry name" value="NTF2-like_dom_sf"/>
</dbReference>
<protein>
    <recommendedName>
        <fullName evidence="3">SnoaL-like domain-containing protein</fullName>
    </recommendedName>
</protein>
<name>A0A369QIS6_9BACT</name>
<proteinExistence type="predicted"/>
<dbReference type="SUPFAM" id="SSF54427">
    <property type="entry name" value="NTF2-like"/>
    <property type="match status" value="1"/>
</dbReference>
<dbReference type="EMBL" id="QASA01000001">
    <property type="protein sequence ID" value="RDC64200.1"/>
    <property type="molecule type" value="Genomic_DNA"/>
</dbReference>
<organism evidence="1 2">
    <name type="scientific">Adhaeribacter pallidiroseus</name>
    <dbReference type="NCBI Taxonomy" id="2072847"/>
    <lineage>
        <taxon>Bacteria</taxon>
        <taxon>Pseudomonadati</taxon>
        <taxon>Bacteroidota</taxon>
        <taxon>Cytophagia</taxon>
        <taxon>Cytophagales</taxon>
        <taxon>Hymenobacteraceae</taxon>
        <taxon>Adhaeribacter</taxon>
    </lineage>
</organism>
<reference evidence="1 2" key="1">
    <citation type="submission" date="2018-04" db="EMBL/GenBank/DDBJ databases">
        <title>Adhaeribacter sp. HMF7616 genome sequencing and assembly.</title>
        <authorList>
            <person name="Kang H."/>
            <person name="Kang J."/>
            <person name="Cha I."/>
            <person name="Kim H."/>
            <person name="Joh K."/>
        </authorList>
    </citation>
    <scope>NUCLEOTIDE SEQUENCE [LARGE SCALE GENOMIC DNA]</scope>
    <source>
        <strain evidence="1 2">HMF7616</strain>
    </source>
</reference>
<sequence>MNATLNQSNLLASISTPNLEANKQLVLRHFNEVINQKRLDVISQIFAEEFYSVAPTGAIGSGRTNLSNYLGYFFTAFPDLHMTVQEMLAENDTVVALVNVTATHQGEFWGIPATQNVINIQEVFIVKVIDNWVVEARPQPDLYALFKQLNANK</sequence>
<dbReference type="PANTHER" id="PTHR38436:SF1">
    <property type="entry name" value="ESTER CYCLASE"/>
    <property type="match status" value="1"/>
</dbReference>
<dbReference type="Gene3D" id="3.10.450.50">
    <property type="match status" value="1"/>
</dbReference>
<accession>A0A369QIS6</accession>
<dbReference type="InterPro" id="IPR009959">
    <property type="entry name" value="Cyclase_SnoaL-like"/>
</dbReference>
<keyword evidence="2" id="KW-1185">Reference proteome</keyword>
<evidence type="ECO:0008006" key="3">
    <source>
        <dbReference type="Google" id="ProtNLM"/>
    </source>
</evidence>